<accession>A0ABC8JZC5</accession>
<evidence type="ECO:0000313" key="2">
    <source>
        <dbReference type="Proteomes" id="UP001642260"/>
    </source>
</evidence>
<reference evidence="1 2" key="1">
    <citation type="submission" date="2022-03" db="EMBL/GenBank/DDBJ databases">
        <authorList>
            <person name="Macdonald S."/>
            <person name="Ahmed S."/>
            <person name="Newling K."/>
        </authorList>
    </citation>
    <scope>NUCLEOTIDE SEQUENCE [LARGE SCALE GENOMIC DNA]</scope>
</reference>
<gene>
    <name evidence="1" type="ORF">ERUC_LOCUS17332</name>
</gene>
<protein>
    <submittedName>
        <fullName evidence="1">Uncharacterized protein</fullName>
    </submittedName>
</protein>
<sequence>MLRCLVSVSTGTGSVLSSFSAFPLPCLLYPFPPPRCCRFWTRVPSLVSDHRSRGGRLFWWSFSFWTQGEVWGWKQECLSRLLGSGHLLQLQMRLQVPKDGLVSLGEGWFSSPHGVVARRPPVAVNRGYGLCAVMVFKPGFPSKGDIGEWCGIRQCSSGMLSSFLFSFGVLCVIDKEECKLGKITEY</sequence>
<dbReference type="EMBL" id="CAKOAT010159599">
    <property type="protein sequence ID" value="CAH8348279.1"/>
    <property type="molecule type" value="Genomic_DNA"/>
</dbReference>
<dbReference type="Proteomes" id="UP001642260">
    <property type="component" value="Unassembled WGS sequence"/>
</dbReference>
<organism evidence="1 2">
    <name type="scientific">Eruca vesicaria subsp. sativa</name>
    <name type="common">Garden rocket</name>
    <name type="synonym">Eruca sativa</name>
    <dbReference type="NCBI Taxonomy" id="29727"/>
    <lineage>
        <taxon>Eukaryota</taxon>
        <taxon>Viridiplantae</taxon>
        <taxon>Streptophyta</taxon>
        <taxon>Embryophyta</taxon>
        <taxon>Tracheophyta</taxon>
        <taxon>Spermatophyta</taxon>
        <taxon>Magnoliopsida</taxon>
        <taxon>eudicotyledons</taxon>
        <taxon>Gunneridae</taxon>
        <taxon>Pentapetalae</taxon>
        <taxon>rosids</taxon>
        <taxon>malvids</taxon>
        <taxon>Brassicales</taxon>
        <taxon>Brassicaceae</taxon>
        <taxon>Brassiceae</taxon>
        <taxon>Eruca</taxon>
    </lineage>
</organism>
<evidence type="ECO:0000313" key="1">
    <source>
        <dbReference type="EMBL" id="CAH8348279.1"/>
    </source>
</evidence>
<comment type="caution">
    <text evidence="1">The sequence shown here is derived from an EMBL/GenBank/DDBJ whole genome shotgun (WGS) entry which is preliminary data.</text>
</comment>
<proteinExistence type="predicted"/>
<name>A0ABC8JZC5_ERUVS</name>
<keyword evidence="2" id="KW-1185">Reference proteome</keyword>
<dbReference type="AlphaFoldDB" id="A0ABC8JZC5"/>